<name>A0ABW9CE95_9BURK</name>
<reference evidence="1 2" key="1">
    <citation type="journal article" date="2024" name="Chem. Sci.">
        <title>Discovery of megapolipeptins by genome mining of a Burkholderiales bacteria collection.</title>
        <authorList>
            <person name="Paulo B.S."/>
            <person name="Recchia M.J.J."/>
            <person name="Lee S."/>
            <person name="Fergusson C.H."/>
            <person name="Romanowski S.B."/>
            <person name="Hernandez A."/>
            <person name="Krull N."/>
            <person name="Liu D.Y."/>
            <person name="Cavanagh H."/>
            <person name="Bos A."/>
            <person name="Gray C.A."/>
            <person name="Murphy B.T."/>
            <person name="Linington R.G."/>
            <person name="Eustaquio A.S."/>
        </authorList>
    </citation>
    <scope>NUCLEOTIDE SEQUENCE [LARGE SCALE GENOMIC DNA]</scope>
    <source>
        <strain evidence="1 2">RL17-374-BIF-D</strain>
    </source>
</reference>
<dbReference type="RefSeq" id="WP_238294213.1">
    <property type="nucleotide sequence ID" value="NZ_JAQQDB010000001.1"/>
</dbReference>
<sequence>MSDDEATVSEKWQLKGAEIDVQAVLEALREAYPDVHLEAEPAEDEDEEALVSRKPLRDINVVDIIITAVITKAAQETLLFAYNKLKELARDRSIEVEQKTDEEEG</sequence>
<protein>
    <submittedName>
        <fullName evidence="1">Uncharacterized protein</fullName>
    </submittedName>
</protein>
<accession>A0ABW9CE95</accession>
<organism evidence="1 2">
    <name type="scientific">Caballeronia jiangsuensis</name>
    <dbReference type="NCBI Taxonomy" id="1458357"/>
    <lineage>
        <taxon>Bacteria</taxon>
        <taxon>Pseudomonadati</taxon>
        <taxon>Pseudomonadota</taxon>
        <taxon>Betaproteobacteria</taxon>
        <taxon>Burkholderiales</taxon>
        <taxon>Burkholderiaceae</taxon>
        <taxon>Caballeronia</taxon>
    </lineage>
</organism>
<evidence type="ECO:0000313" key="1">
    <source>
        <dbReference type="EMBL" id="MFM0515954.1"/>
    </source>
</evidence>
<proteinExistence type="predicted"/>
<evidence type="ECO:0000313" key="2">
    <source>
        <dbReference type="Proteomes" id="UP001629462"/>
    </source>
</evidence>
<comment type="caution">
    <text evidence="1">The sequence shown here is derived from an EMBL/GenBank/DDBJ whole genome shotgun (WGS) entry which is preliminary data.</text>
</comment>
<gene>
    <name evidence="1" type="ORF">PQR08_00875</name>
</gene>
<dbReference type="Proteomes" id="UP001629462">
    <property type="component" value="Unassembled WGS sequence"/>
</dbReference>
<keyword evidence="2" id="KW-1185">Reference proteome</keyword>
<dbReference type="EMBL" id="JAQQDB010000001">
    <property type="protein sequence ID" value="MFM0515954.1"/>
    <property type="molecule type" value="Genomic_DNA"/>
</dbReference>